<accession>A0A0A8XQT6</accession>
<proteinExistence type="predicted"/>
<reference evidence="1" key="2">
    <citation type="journal article" date="2015" name="Data Brief">
        <title>Shoot transcriptome of the giant reed, Arundo donax.</title>
        <authorList>
            <person name="Barrero R.A."/>
            <person name="Guerrero F.D."/>
            <person name="Moolhuijzen P."/>
            <person name="Goolsby J.A."/>
            <person name="Tidwell J."/>
            <person name="Bellgard S.E."/>
            <person name="Bellgard M.I."/>
        </authorList>
    </citation>
    <scope>NUCLEOTIDE SEQUENCE</scope>
    <source>
        <tissue evidence="1">Shoot tissue taken approximately 20 cm above the soil surface</tissue>
    </source>
</reference>
<organism evidence="1">
    <name type="scientific">Arundo donax</name>
    <name type="common">Giant reed</name>
    <name type="synonym">Donax arundinaceus</name>
    <dbReference type="NCBI Taxonomy" id="35708"/>
    <lineage>
        <taxon>Eukaryota</taxon>
        <taxon>Viridiplantae</taxon>
        <taxon>Streptophyta</taxon>
        <taxon>Embryophyta</taxon>
        <taxon>Tracheophyta</taxon>
        <taxon>Spermatophyta</taxon>
        <taxon>Magnoliopsida</taxon>
        <taxon>Liliopsida</taxon>
        <taxon>Poales</taxon>
        <taxon>Poaceae</taxon>
        <taxon>PACMAD clade</taxon>
        <taxon>Arundinoideae</taxon>
        <taxon>Arundineae</taxon>
        <taxon>Arundo</taxon>
    </lineage>
</organism>
<evidence type="ECO:0000313" key="1">
    <source>
        <dbReference type="EMBL" id="JAD16136.1"/>
    </source>
</evidence>
<sequence length="30" mass="3043">MTVEGGGPNCGCPLYQCCGIVQGDSDNLLV</sequence>
<name>A0A0A8XQT6_ARUDO</name>
<protein>
    <submittedName>
        <fullName evidence="1">Uncharacterized protein</fullName>
    </submittedName>
</protein>
<dbReference type="EMBL" id="GBRH01281759">
    <property type="protein sequence ID" value="JAD16136.1"/>
    <property type="molecule type" value="Transcribed_RNA"/>
</dbReference>
<reference evidence="1" key="1">
    <citation type="submission" date="2014-09" db="EMBL/GenBank/DDBJ databases">
        <authorList>
            <person name="Magalhaes I.L.F."/>
            <person name="Oliveira U."/>
            <person name="Santos F.R."/>
            <person name="Vidigal T.H.D.A."/>
            <person name="Brescovit A.D."/>
            <person name="Santos A.J."/>
        </authorList>
    </citation>
    <scope>NUCLEOTIDE SEQUENCE</scope>
    <source>
        <tissue evidence="1">Shoot tissue taken approximately 20 cm above the soil surface</tissue>
    </source>
</reference>
<dbReference type="AlphaFoldDB" id="A0A0A8XQT6"/>